<evidence type="ECO:0000259" key="1">
    <source>
        <dbReference type="PROSITE" id="PS50125"/>
    </source>
</evidence>
<dbReference type="SMART" id="SM00044">
    <property type="entry name" value="CYCc"/>
    <property type="match status" value="1"/>
</dbReference>
<feature type="domain" description="HAMP" evidence="2">
    <location>
        <begin position="95"/>
        <end position="116"/>
    </location>
</feature>
<gene>
    <name evidence="3" type="ORF">FJZ47_14470</name>
</gene>
<accession>A0A937W1A1</accession>
<evidence type="ECO:0000313" key="4">
    <source>
        <dbReference type="Proteomes" id="UP000712673"/>
    </source>
</evidence>
<feature type="non-terminal residue" evidence="3">
    <location>
        <position position="425"/>
    </location>
</feature>
<dbReference type="SUPFAM" id="SSF55073">
    <property type="entry name" value="Nucleotide cyclase"/>
    <property type="match status" value="1"/>
</dbReference>
<evidence type="ECO:0000313" key="3">
    <source>
        <dbReference type="EMBL" id="MBM3224991.1"/>
    </source>
</evidence>
<proteinExistence type="predicted"/>
<dbReference type="Gene3D" id="3.30.70.1230">
    <property type="entry name" value="Nucleotide cyclase"/>
    <property type="match status" value="1"/>
</dbReference>
<dbReference type="GO" id="GO:0006171">
    <property type="term" value="P:cAMP biosynthetic process"/>
    <property type="evidence" value="ECO:0007669"/>
    <property type="project" value="TreeGrafter"/>
</dbReference>
<organism evidence="3 4">
    <name type="scientific">Tectimicrobiota bacterium</name>
    <dbReference type="NCBI Taxonomy" id="2528274"/>
    <lineage>
        <taxon>Bacteria</taxon>
        <taxon>Pseudomonadati</taxon>
        <taxon>Nitrospinota/Tectimicrobiota group</taxon>
        <taxon>Candidatus Tectimicrobiota</taxon>
    </lineage>
</organism>
<dbReference type="InterPro" id="IPR050697">
    <property type="entry name" value="Adenylyl/Guanylyl_Cyclase_3/4"/>
</dbReference>
<dbReference type="Proteomes" id="UP000712673">
    <property type="component" value="Unassembled WGS sequence"/>
</dbReference>
<dbReference type="CDD" id="cd06225">
    <property type="entry name" value="HAMP"/>
    <property type="match status" value="1"/>
</dbReference>
<dbReference type="InterPro" id="IPR001054">
    <property type="entry name" value="A/G_cyclase"/>
</dbReference>
<feature type="domain" description="Guanylate cyclase" evidence="1">
    <location>
        <begin position="150"/>
        <end position="282"/>
    </location>
</feature>
<reference evidence="3" key="1">
    <citation type="submission" date="2019-03" db="EMBL/GenBank/DDBJ databases">
        <title>Lake Tanganyika Metagenome-Assembled Genomes (MAGs).</title>
        <authorList>
            <person name="Tran P."/>
        </authorList>
    </citation>
    <scope>NUCLEOTIDE SEQUENCE</scope>
    <source>
        <strain evidence="3">K_DeepCast_65m_m2_066</strain>
    </source>
</reference>
<name>A0A937W1A1_UNCTE</name>
<protein>
    <submittedName>
        <fullName evidence="3">Adenylate/guanylate cyclase domain-containing protein</fullName>
    </submittedName>
</protein>
<dbReference type="EMBL" id="VGLS01000453">
    <property type="protein sequence ID" value="MBM3224991.1"/>
    <property type="molecule type" value="Genomic_DNA"/>
</dbReference>
<dbReference type="PROSITE" id="PS50125">
    <property type="entry name" value="GUANYLATE_CYCLASE_2"/>
    <property type="match status" value="1"/>
</dbReference>
<dbReference type="GO" id="GO:0004016">
    <property type="term" value="F:adenylate cyclase activity"/>
    <property type="evidence" value="ECO:0007669"/>
    <property type="project" value="UniProtKB-ARBA"/>
</dbReference>
<dbReference type="InterPro" id="IPR003660">
    <property type="entry name" value="HAMP_dom"/>
</dbReference>
<dbReference type="Pfam" id="PF00211">
    <property type="entry name" value="Guanylate_cyc"/>
    <property type="match status" value="1"/>
</dbReference>
<dbReference type="AlphaFoldDB" id="A0A937W1A1"/>
<sequence>MEWPASTARSMDYGVCSYRRCGGDGHCCRRSRPPGGALCLLVRGSVHRCRVGVRGRWCGRDPCRSRAHVARHASHQCPDWWGDTGRRWRFMYASDEIGRLTGAFNEMVEGLRQRDFIRDTFGRYVSPEVVRTLLESADGLKFGGEKREITVLMSDLRGYTQFAEQGDPAWVMETLNDYLARMTDIIISYGGTINEFIGDAIFAVYGAPIAHADHAERAAASALAMQRAMAELNQANAARGRPRFEMGIGLNTGEAVVGNIGSEQRAKYAVVGAAVNLAARVEGCTVGGQIFLSPSAYAAIQTLAEVAPPVPVEVKGIAEPLLLHELRGITGRFAQHLSETDEALDQAVEVALPMRCWVIEGKVIGQEAIPGTVQRLGLRSLEVCLAQPLRPLTNVRLPLRYPESEHDSGDLYGKVLTTTSLNNTD</sequence>
<dbReference type="PANTHER" id="PTHR43081">
    <property type="entry name" value="ADENYLATE CYCLASE, TERMINAL-DIFFERENTIATION SPECIFIC-RELATED"/>
    <property type="match status" value="1"/>
</dbReference>
<dbReference type="GO" id="GO:0016020">
    <property type="term" value="C:membrane"/>
    <property type="evidence" value="ECO:0007669"/>
    <property type="project" value="InterPro"/>
</dbReference>
<dbReference type="PANTHER" id="PTHR43081:SF1">
    <property type="entry name" value="ADENYLATE CYCLASE, TERMINAL-DIFFERENTIATION SPECIFIC"/>
    <property type="match status" value="1"/>
</dbReference>
<dbReference type="GO" id="GO:0035556">
    <property type="term" value="P:intracellular signal transduction"/>
    <property type="evidence" value="ECO:0007669"/>
    <property type="project" value="InterPro"/>
</dbReference>
<dbReference type="CDD" id="cd07302">
    <property type="entry name" value="CHD"/>
    <property type="match status" value="1"/>
</dbReference>
<dbReference type="InterPro" id="IPR029787">
    <property type="entry name" value="Nucleotide_cyclase"/>
</dbReference>
<comment type="caution">
    <text evidence="3">The sequence shown here is derived from an EMBL/GenBank/DDBJ whole genome shotgun (WGS) entry which is preliminary data.</text>
</comment>
<evidence type="ECO:0000259" key="2">
    <source>
        <dbReference type="PROSITE" id="PS50885"/>
    </source>
</evidence>
<dbReference type="PROSITE" id="PS50885">
    <property type="entry name" value="HAMP"/>
    <property type="match status" value="1"/>
</dbReference>